<gene>
    <name evidence="12" type="ORF">L201_003688</name>
</gene>
<evidence type="ECO:0000259" key="11">
    <source>
        <dbReference type="Pfam" id="PF10444"/>
    </source>
</evidence>
<dbReference type="Proteomes" id="UP001355207">
    <property type="component" value="Chromosome 4"/>
</dbReference>
<dbReference type="GO" id="GO:0032133">
    <property type="term" value="C:chromosome passenger complex"/>
    <property type="evidence" value="ECO:0007669"/>
    <property type="project" value="TreeGrafter"/>
</dbReference>
<evidence type="ECO:0000256" key="4">
    <source>
        <dbReference type="ARBA" id="ARBA00022454"/>
    </source>
</evidence>
<evidence type="ECO:0000313" key="12">
    <source>
        <dbReference type="EMBL" id="WWC88775.1"/>
    </source>
</evidence>
<dbReference type="AlphaFoldDB" id="A0AAX4JW41"/>
<feature type="compositionally biased region" description="Low complexity" evidence="10">
    <location>
        <begin position="219"/>
        <end position="242"/>
    </location>
</feature>
<reference evidence="12 13" key="1">
    <citation type="submission" date="2024-01" db="EMBL/GenBank/DDBJ databases">
        <title>Comparative genomics of Cryptococcus and Kwoniella reveals pathogenesis evolution and contrasting modes of karyotype evolution via chromosome fusion or intercentromeric recombination.</title>
        <authorList>
            <person name="Coelho M.A."/>
            <person name="David-Palma M."/>
            <person name="Shea T."/>
            <person name="Bowers K."/>
            <person name="McGinley-Smith S."/>
            <person name="Mohammad A.W."/>
            <person name="Gnirke A."/>
            <person name="Yurkov A.M."/>
            <person name="Nowrousian M."/>
            <person name="Sun S."/>
            <person name="Cuomo C.A."/>
            <person name="Heitman J."/>
        </authorList>
    </citation>
    <scope>NUCLEOTIDE SEQUENCE [LARGE SCALE GENOMIC DNA]</scope>
    <source>
        <strain evidence="12 13">CBS 6074</strain>
    </source>
</reference>
<proteinExistence type="inferred from homology"/>
<evidence type="ECO:0000256" key="7">
    <source>
        <dbReference type="ARBA" id="ARBA00023242"/>
    </source>
</evidence>
<dbReference type="GO" id="GO:0000775">
    <property type="term" value="C:chromosome, centromeric region"/>
    <property type="evidence" value="ECO:0007669"/>
    <property type="project" value="UniProtKB-SubCell"/>
</dbReference>
<protein>
    <recommendedName>
        <fullName evidence="11">Borealin N-terminal domain-containing protein</fullName>
    </recommendedName>
</protein>
<feature type="compositionally biased region" description="Acidic residues" evidence="10">
    <location>
        <begin position="243"/>
        <end position="275"/>
    </location>
</feature>
<feature type="compositionally biased region" description="Low complexity" evidence="10">
    <location>
        <begin position="161"/>
        <end position="177"/>
    </location>
</feature>
<dbReference type="GO" id="GO:0000070">
    <property type="term" value="P:mitotic sister chromatid segregation"/>
    <property type="evidence" value="ECO:0007669"/>
    <property type="project" value="TreeGrafter"/>
</dbReference>
<evidence type="ECO:0000256" key="6">
    <source>
        <dbReference type="ARBA" id="ARBA00022776"/>
    </source>
</evidence>
<feature type="compositionally biased region" description="Polar residues" evidence="10">
    <location>
        <begin position="185"/>
        <end position="202"/>
    </location>
</feature>
<feature type="region of interest" description="Disordered" evidence="10">
    <location>
        <begin position="1"/>
        <end position="25"/>
    </location>
</feature>
<dbReference type="PANTHER" id="PTHR16040">
    <property type="entry name" value="AUSTRALIN, ISOFORM A-RELATED"/>
    <property type="match status" value="1"/>
</dbReference>
<accession>A0AAX4JW41</accession>
<dbReference type="GO" id="GO:0051301">
    <property type="term" value="P:cell division"/>
    <property type="evidence" value="ECO:0007669"/>
    <property type="project" value="UniProtKB-KW"/>
</dbReference>
<keyword evidence="9" id="KW-0137">Centromere</keyword>
<organism evidence="12 13">
    <name type="scientific">Kwoniella dendrophila CBS 6074</name>
    <dbReference type="NCBI Taxonomy" id="1295534"/>
    <lineage>
        <taxon>Eukaryota</taxon>
        <taxon>Fungi</taxon>
        <taxon>Dikarya</taxon>
        <taxon>Basidiomycota</taxon>
        <taxon>Agaricomycotina</taxon>
        <taxon>Tremellomycetes</taxon>
        <taxon>Tremellales</taxon>
        <taxon>Cryptococcaceae</taxon>
        <taxon>Kwoniella</taxon>
    </lineage>
</organism>
<evidence type="ECO:0000256" key="1">
    <source>
        <dbReference type="ARBA" id="ARBA00004123"/>
    </source>
</evidence>
<feature type="compositionally biased region" description="Basic and acidic residues" evidence="10">
    <location>
        <begin position="108"/>
        <end position="126"/>
    </location>
</feature>
<feature type="compositionally biased region" description="Basic and acidic residues" evidence="10">
    <location>
        <begin position="140"/>
        <end position="152"/>
    </location>
</feature>
<keyword evidence="13" id="KW-1185">Reference proteome</keyword>
<evidence type="ECO:0000313" key="13">
    <source>
        <dbReference type="Proteomes" id="UP001355207"/>
    </source>
</evidence>
<dbReference type="GO" id="GO:0051233">
    <property type="term" value="C:spindle midzone"/>
    <property type="evidence" value="ECO:0007669"/>
    <property type="project" value="TreeGrafter"/>
</dbReference>
<keyword evidence="6" id="KW-0498">Mitosis</keyword>
<comment type="subcellular location">
    <subcellularLocation>
        <location evidence="2">Chromosome</location>
        <location evidence="2">Centromere</location>
    </subcellularLocation>
    <subcellularLocation>
        <location evidence="1">Nucleus</location>
    </subcellularLocation>
</comment>
<evidence type="ECO:0000256" key="8">
    <source>
        <dbReference type="ARBA" id="ARBA00023306"/>
    </source>
</evidence>
<dbReference type="GO" id="GO:0005634">
    <property type="term" value="C:nucleus"/>
    <property type="evidence" value="ECO:0007669"/>
    <property type="project" value="UniProtKB-SubCell"/>
</dbReference>
<keyword evidence="8" id="KW-0131">Cell cycle</keyword>
<comment type="similarity">
    <text evidence="3">Belongs to the borealin family.</text>
</comment>
<evidence type="ECO:0000256" key="5">
    <source>
        <dbReference type="ARBA" id="ARBA00022618"/>
    </source>
</evidence>
<keyword evidence="7" id="KW-0539">Nucleus</keyword>
<name>A0AAX4JW41_9TREE</name>
<evidence type="ECO:0000256" key="3">
    <source>
        <dbReference type="ARBA" id="ARBA00009914"/>
    </source>
</evidence>
<sequence>MASTKTRRPPPTNVIMSTPPPRSRNKVLYSETEKEGLLENFDIEVAHKSEIFRSILARTLVSFRIREESEILKIPRELRKLTLAELESKWGGGWANTLKNIRRESFDKKEKVREENDENKREELVKGKRKRNGTNTTDNSPERGGKNPRRDAPTPSSSRKAPPSSTTRSKASTSAAARKGKSSAVTASSSKGPSTLPQNHIFNPTLPPTPLFSSKANRPLTSPLSQPSKSSKPSSNPPSNAAIEEEAEEEEEEEVSGTDQTEESEDEDDDENELPDPEKLEAQILSAKTPMSKSSDSSFRLKKKRGPSLIFRQSLAPGSHSSLVTPLKNGGNSSSSTNSGEINNGSGSGLGLGTEIEIERDTDQNTGEPISNIILTNGRIISFNPFDLSPGRVDKELNENSNLTKAEIKRIHEKIQDECIKSLKEKMEKWTV</sequence>
<feature type="compositionally biased region" description="Low complexity" evidence="10">
    <location>
        <begin position="329"/>
        <end position="345"/>
    </location>
</feature>
<keyword evidence="5" id="KW-0132">Cell division</keyword>
<dbReference type="RefSeq" id="XP_066075538.1">
    <property type="nucleotide sequence ID" value="XM_066219441.1"/>
</dbReference>
<feature type="compositionally biased region" description="Polar residues" evidence="10">
    <location>
        <begin position="289"/>
        <end position="298"/>
    </location>
</feature>
<dbReference type="GeneID" id="91094358"/>
<dbReference type="EMBL" id="CP144101">
    <property type="protein sequence ID" value="WWC88775.1"/>
    <property type="molecule type" value="Genomic_DNA"/>
</dbReference>
<feature type="domain" description="Borealin N-terminal" evidence="11">
    <location>
        <begin position="33"/>
        <end position="88"/>
    </location>
</feature>
<evidence type="ECO:0000256" key="10">
    <source>
        <dbReference type="SAM" id="MobiDB-lite"/>
    </source>
</evidence>
<keyword evidence="4" id="KW-0158">Chromosome</keyword>
<dbReference type="InterPro" id="IPR018851">
    <property type="entry name" value="Borealin_N"/>
</dbReference>
<evidence type="ECO:0000256" key="9">
    <source>
        <dbReference type="ARBA" id="ARBA00023328"/>
    </source>
</evidence>
<dbReference type="Pfam" id="PF10444">
    <property type="entry name" value="Nbl1_Borealin_N"/>
    <property type="match status" value="1"/>
</dbReference>
<evidence type="ECO:0000256" key="2">
    <source>
        <dbReference type="ARBA" id="ARBA00004584"/>
    </source>
</evidence>
<dbReference type="PANTHER" id="PTHR16040:SF7">
    <property type="entry name" value="AUSTRALIN, ISOFORM A-RELATED"/>
    <property type="match status" value="1"/>
</dbReference>
<feature type="region of interest" description="Disordered" evidence="10">
    <location>
        <begin position="108"/>
        <end position="352"/>
    </location>
</feature>
<dbReference type="InterPro" id="IPR018867">
    <property type="entry name" value="Cell_div_borealin"/>
</dbReference>